<accession>A0A7Y9W9D7</accession>
<dbReference type="Gene3D" id="1.20.144.10">
    <property type="entry name" value="Phosphatidic acid phosphatase type 2/haloperoxidase"/>
    <property type="match status" value="1"/>
</dbReference>
<dbReference type="GO" id="GO:0016020">
    <property type="term" value="C:membrane"/>
    <property type="evidence" value="ECO:0007669"/>
    <property type="project" value="UniProtKB-SubCell"/>
</dbReference>
<protein>
    <submittedName>
        <fullName evidence="3">Membrane-associated phospholipid phosphatase</fullName>
    </submittedName>
</protein>
<dbReference type="AlphaFoldDB" id="A0A7Y9W9D7"/>
<dbReference type="EMBL" id="JACCAU010000001">
    <property type="protein sequence ID" value="NYH16228.1"/>
    <property type="molecule type" value="Genomic_DNA"/>
</dbReference>
<evidence type="ECO:0000259" key="2">
    <source>
        <dbReference type="Pfam" id="PF14378"/>
    </source>
</evidence>
<feature type="transmembrane region" description="Helical" evidence="1">
    <location>
        <begin position="168"/>
        <end position="185"/>
    </location>
</feature>
<feature type="domain" description="Inositolphosphotransferase Aur1/Ipt1" evidence="2">
    <location>
        <begin position="71"/>
        <end position="200"/>
    </location>
</feature>
<keyword evidence="1" id="KW-0812">Transmembrane</keyword>
<dbReference type="CDD" id="cd03386">
    <property type="entry name" value="PAP2_Aur1_like"/>
    <property type="match status" value="1"/>
</dbReference>
<feature type="transmembrane region" description="Helical" evidence="1">
    <location>
        <begin position="191"/>
        <end position="208"/>
    </location>
</feature>
<keyword evidence="1" id="KW-1133">Transmembrane helix</keyword>
<dbReference type="RefSeq" id="WP_257031746.1">
    <property type="nucleotide sequence ID" value="NZ_JACCAU010000001.1"/>
</dbReference>
<comment type="caution">
    <text evidence="3">The sequence shown here is derived from an EMBL/GenBank/DDBJ whole genome shotgun (WGS) entry which is preliminary data.</text>
</comment>
<dbReference type="InterPro" id="IPR036938">
    <property type="entry name" value="PAP2/HPO_sf"/>
</dbReference>
<feature type="transmembrane region" description="Helical" evidence="1">
    <location>
        <begin position="26"/>
        <end position="43"/>
    </location>
</feature>
<evidence type="ECO:0000256" key="1">
    <source>
        <dbReference type="SAM" id="Phobius"/>
    </source>
</evidence>
<gene>
    <name evidence="3" type="ORF">GGD41_003456</name>
</gene>
<sequence length="218" mass="24036">MMRNHGLTSAHPGMHRAMGRPDYRQALVASLGMVLGLVIFVAAERFVTPRYHFVTFADDSIPFLPWSWCVYVLFFPFVVTASAYASAEDFRLFKSSASLAFVAGIVCFMLVTETVPRPDPTLIENLFLRQRISRLWGLDLPTNGFPSLHVAMTCLACRMLWSTRIRWLAAGIGMLICLSTLTIKQHTLVDVAGGALLSLLCGGVVAKWRTAVGVRGNA</sequence>
<evidence type="ECO:0000313" key="3">
    <source>
        <dbReference type="EMBL" id="NYH16228.1"/>
    </source>
</evidence>
<feature type="transmembrane region" description="Helical" evidence="1">
    <location>
        <begin position="63"/>
        <end position="85"/>
    </location>
</feature>
<keyword evidence="1" id="KW-0472">Membrane</keyword>
<dbReference type="InterPro" id="IPR026841">
    <property type="entry name" value="Aur1/Ipt1"/>
</dbReference>
<organism evidence="3 4">
    <name type="scientific">Paraburkholderia bryophila</name>
    <dbReference type="NCBI Taxonomy" id="420952"/>
    <lineage>
        <taxon>Bacteria</taxon>
        <taxon>Pseudomonadati</taxon>
        <taxon>Pseudomonadota</taxon>
        <taxon>Betaproteobacteria</taxon>
        <taxon>Burkholderiales</taxon>
        <taxon>Burkholderiaceae</taxon>
        <taxon>Paraburkholderia</taxon>
    </lineage>
</organism>
<evidence type="ECO:0000313" key="4">
    <source>
        <dbReference type="Proteomes" id="UP000572540"/>
    </source>
</evidence>
<proteinExistence type="predicted"/>
<dbReference type="Pfam" id="PF14378">
    <property type="entry name" value="PAP2_3"/>
    <property type="match status" value="1"/>
</dbReference>
<name>A0A7Y9W9D7_9BURK</name>
<dbReference type="SUPFAM" id="SSF48317">
    <property type="entry name" value="Acid phosphatase/Vanadium-dependent haloperoxidase"/>
    <property type="match status" value="1"/>
</dbReference>
<reference evidence="3 4" key="1">
    <citation type="submission" date="2020-07" db="EMBL/GenBank/DDBJ databases">
        <title>Exploring microbial biodiversity for novel pathways involved in the catabolism of aromatic compounds derived from lignin.</title>
        <authorList>
            <person name="Elkins J."/>
        </authorList>
    </citation>
    <scope>NUCLEOTIDE SEQUENCE [LARGE SCALE GENOMIC DNA]</scope>
    <source>
        <strain evidence="3 4">H2C3B</strain>
    </source>
</reference>
<dbReference type="Proteomes" id="UP000572540">
    <property type="component" value="Unassembled WGS sequence"/>
</dbReference>